<comment type="caution">
    <text evidence="1">The sequence shown here is derived from an EMBL/GenBank/DDBJ whole genome shotgun (WGS) entry which is preliminary data.</text>
</comment>
<gene>
    <name evidence="1" type="ORF">LCGC14_1646920</name>
</gene>
<evidence type="ECO:0000313" key="1">
    <source>
        <dbReference type="EMBL" id="KKM20294.1"/>
    </source>
</evidence>
<dbReference type="AlphaFoldDB" id="A0A0F9IKG8"/>
<protein>
    <submittedName>
        <fullName evidence="1">Uncharacterized protein</fullName>
    </submittedName>
</protein>
<dbReference type="EMBL" id="LAZR01013797">
    <property type="protein sequence ID" value="KKM20294.1"/>
    <property type="molecule type" value="Genomic_DNA"/>
</dbReference>
<name>A0A0F9IKG8_9ZZZZ</name>
<sequence length="199" mass="22825">MAYEIKEFKVNDSITLKLENNKTNIYIKGELFQQCKYLLLNIPLEEANNINSVDDIAENLDDSLHGRDGVVFDISPDVEFWAHSSNLQVWCEHSYDTRLLHSNLAFALLKKLAEIGDVIARKKLKEEISKRYVFGNFKIKDFLSEEGFLDILSKEELLSLVDEGDIFLKLEQLVGQTLRINTIDFPDPKGFVINKGLIT</sequence>
<accession>A0A0F9IKG8</accession>
<reference evidence="1" key="1">
    <citation type="journal article" date="2015" name="Nature">
        <title>Complex archaea that bridge the gap between prokaryotes and eukaryotes.</title>
        <authorList>
            <person name="Spang A."/>
            <person name="Saw J.H."/>
            <person name="Jorgensen S.L."/>
            <person name="Zaremba-Niedzwiedzka K."/>
            <person name="Martijn J."/>
            <person name="Lind A.E."/>
            <person name="van Eijk R."/>
            <person name="Schleper C."/>
            <person name="Guy L."/>
            <person name="Ettema T.J."/>
        </authorList>
    </citation>
    <scope>NUCLEOTIDE SEQUENCE</scope>
</reference>
<organism evidence="1">
    <name type="scientific">marine sediment metagenome</name>
    <dbReference type="NCBI Taxonomy" id="412755"/>
    <lineage>
        <taxon>unclassified sequences</taxon>
        <taxon>metagenomes</taxon>
        <taxon>ecological metagenomes</taxon>
    </lineage>
</organism>
<proteinExistence type="predicted"/>